<sequence>MAENKNVKKILVVSTDFGTEQDEIVVPVEKLRELGHDVTVVTPSGKDVQTVVGDKDWGKVFPTDKKLSEASGDFDVVLLPGGTLNADAGRMDAEIQQVVKAQADAGRTIAAICHAPWILVETGLAKGKTLTGYESIRTDLANAGATVVDEEVKVCPANGWTAITSRTPDDLDAFVSTIDQA</sequence>
<feature type="domain" description="DJ-1/PfpI" evidence="2">
    <location>
        <begin position="8"/>
        <end position="178"/>
    </location>
</feature>
<dbReference type="CDD" id="cd03134">
    <property type="entry name" value="GATase1_PfpI_like"/>
    <property type="match status" value="1"/>
</dbReference>
<dbReference type="PANTHER" id="PTHR42733">
    <property type="entry name" value="DJ-1 PROTEIN"/>
    <property type="match status" value="1"/>
</dbReference>
<dbReference type="InterPro" id="IPR002818">
    <property type="entry name" value="DJ-1/PfpI"/>
</dbReference>
<keyword evidence="4" id="KW-1185">Reference proteome</keyword>
<comment type="caution">
    <text evidence="3">The sequence shown here is derived from an EMBL/GenBank/DDBJ whole genome shotgun (WGS) entry which is preliminary data.</text>
</comment>
<gene>
    <name evidence="3" type="ORF">ACFP57_11155</name>
</gene>
<dbReference type="SUPFAM" id="SSF52317">
    <property type="entry name" value="Class I glutamine amidotransferase-like"/>
    <property type="match status" value="1"/>
</dbReference>
<evidence type="ECO:0000313" key="3">
    <source>
        <dbReference type="EMBL" id="MFC6397535.1"/>
    </source>
</evidence>
<proteinExistence type="inferred from homology"/>
<keyword evidence="3" id="KW-0315">Glutamine amidotransferase</keyword>
<dbReference type="PANTHER" id="PTHR42733:SF12">
    <property type="entry name" value="PROTEINASE"/>
    <property type="match status" value="1"/>
</dbReference>
<dbReference type="Gene3D" id="3.40.50.880">
    <property type="match status" value="1"/>
</dbReference>
<protein>
    <submittedName>
        <fullName evidence="3">Type 1 glutamine amidotransferase domain-containing protein</fullName>
    </submittedName>
</protein>
<organism evidence="3 4">
    <name type="scientific">Luteococcus sanguinis</name>
    <dbReference type="NCBI Taxonomy" id="174038"/>
    <lineage>
        <taxon>Bacteria</taxon>
        <taxon>Bacillati</taxon>
        <taxon>Actinomycetota</taxon>
        <taxon>Actinomycetes</taxon>
        <taxon>Propionibacteriales</taxon>
        <taxon>Propionibacteriaceae</taxon>
        <taxon>Luteococcus</taxon>
    </lineage>
</organism>
<dbReference type="Pfam" id="PF01965">
    <property type="entry name" value="DJ-1_PfpI"/>
    <property type="match status" value="1"/>
</dbReference>
<evidence type="ECO:0000259" key="2">
    <source>
        <dbReference type="Pfam" id="PF01965"/>
    </source>
</evidence>
<evidence type="ECO:0000313" key="4">
    <source>
        <dbReference type="Proteomes" id="UP001596266"/>
    </source>
</evidence>
<comment type="similarity">
    <text evidence="1">Belongs to the peptidase C56 family.</text>
</comment>
<name>A0ABW1X2G9_9ACTN</name>
<dbReference type="Proteomes" id="UP001596266">
    <property type="component" value="Unassembled WGS sequence"/>
</dbReference>
<evidence type="ECO:0000256" key="1">
    <source>
        <dbReference type="ARBA" id="ARBA00008542"/>
    </source>
</evidence>
<dbReference type="RefSeq" id="WP_343885838.1">
    <property type="nucleotide sequence ID" value="NZ_BAAAKI010000010.1"/>
</dbReference>
<accession>A0ABW1X2G9</accession>
<reference evidence="4" key="1">
    <citation type="journal article" date="2019" name="Int. J. Syst. Evol. Microbiol.">
        <title>The Global Catalogue of Microorganisms (GCM) 10K type strain sequencing project: providing services to taxonomists for standard genome sequencing and annotation.</title>
        <authorList>
            <consortium name="The Broad Institute Genomics Platform"/>
            <consortium name="The Broad Institute Genome Sequencing Center for Infectious Disease"/>
            <person name="Wu L."/>
            <person name="Ma J."/>
        </authorList>
    </citation>
    <scope>NUCLEOTIDE SEQUENCE [LARGE SCALE GENOMIC DNA]</scope>
    <source>
        <strain evidence="4">CGMCC 1.15277</strain>
    </source>
</reference>
<dbReference type="EMBL" id="JBHSUA010000020">
    <property type="protein sequence ID" value="MFC6397535.1"/>
    <property type="molecule type" value="Genomic_DNA"/>
</dbReference>
<dbReference type="InterPro" id="IPR006286">
    <property type="entry name" value="C56_PfpI-like"/>
</dbReference>
<dbReference type="InterPro" id="IPR029062">
    <property type="entry name" value="Class_I_gatase-like"/>
</dbReference>
<dbReference type="PROSITE" id="PS51276">
    <property type="entry name" value="PEPTIDASE_C56_PFPI"/>
    <property type="match status" value="1"/>
</dbReference>